<proteinExistence type="predicted"/>
<accession>X0UI33</accession>
<sequence>FISGLEKKLSKSPQDRTTLQLLATMYLTGKRDERKLEKAIPIFERLAELEPEQEDHSFRLAELYAQTKRYEKAARFLEGMLGKDERRNKSIRQRIVDLYVVAGQKNKALEWIPKMAGKGASFHELSNAARVYMRLGEEDKARSAFERAFAKAEDAQQRLEIRFQIVNMLTQNKQYDEAEKRLRSIIKDKSLSNEGRIEAKRVLFDVLDRAGKLGDLQIGKPDSE</sequence>
<dbReference type="Pfam" id="PF14559">
    <property type="entry name" value="TPR_19"/>
    <property type="match status" value="1"/>
</dbReference>
<protein>
    <recommendedName>
        <fullName evidence="2">Tetratricopeptide repeat-like domain-containing protein</fullName>
    </recommendedName>
</protein>
<dbReference type="InterPro" id="IPR019734">
    <property type="entry name" value="TPR_rpt"/>
</dbReference>
<organism evidence="1">
    <name type="scientific">marine sediment metagenome</name>
    <dbReference type="NCBI Taxonomy" id="412755"/>
    <lineage>
        <taxon>unclassified sequences</taxon>
        <taxon>metagenomes</taxon>
        <taxon>ecological metagenomes</taxon>
    </lineage>
</organism>
<dbReference type="SUPFAM" id="SSF48452">
    <property type="entry name" value="TPR-like"/>
    <property type="match status" value="2"/>
</dbReference>
<dbReference type="InterPro" id="IPR011990">
    <property type="entry name" value="TPR-like_helical_dom_sf"/>
</dbReference>
<dbReference type="Gene3D" id="1.25.40.10">
    <property type="entry name" value="Tetratricopeptide repeat domain"/>
    <property type="match status" value="2"/>
</dbReference>
<dbReference type="AlphaFoldDB" id="X0UI33"/>
<feature type="non-terminal residue" evidence="1">
    <location>
        <position position="1"/>
    </location>
</feature>
<name>X0UI33_9ZZZZ</name>
<evidence type="ECO:0000313" key="1">
    <source>
        <dbReference type="EMBL" id="GAF88180.1"/>
    </source>
</evidence>
<comment type="caution">
    <text evidence="1">The sequence shown here is derived from an EMBL/GenBank/DDBJ whole genome shotgun (WGS) entry which is preliminary data.</text>
</comment>
<evidence type="ECO:0008006" key="2">
    <source>
        <dbReference type="Google" id="ProtNLM"/>
    </source>
</evidence>
<dbReference type="EMBL" id="BARS01019192">
    <property type="protein sequence ID" value="GAF88180.1"/>
    <property type="molecule type" value="Genomic_DNA"/>
</dbReference>
<dbReference type="Pfam" id="PF13181">
    <property type="entry name" value="TPR_8"/>
    <property type="match status" value="1"/>
</dbReference>
<gene>
    <name evidence="1" type="ORF">S01H1_31133</name>
</gene>
<reference evidence="1" key="1">
    <citation type="journal article" date="2014" name="Front. Microbiol.">
        <title>High frequency of phylogenetically diverse reductive dehalogenase-homologous genes in deep subseafloor sedimentary metagenomes.</title>
        <authorList>
            <person name="Kawai M."/>
            <person name="Futagami T."/>
            <person name="Toyoda A."/>
            <person name="Takaki Y."/>
            <person name="Nishi S."/>
            <person name="Hori S."/>
            <person name="Arai W."/>
            <person name="Tsubouchi T."/>
            <person name="Morono Y."/>
            <person name="Uchiyama I."/>
            <person name="Ito T."/>
            <person name="Fujiyama A."/>
            <person name="Inagaki F."/>
            <person name="Takami H."/>
        </authorList>
    </citation>
    <scope>NUCLEOTIDE SEQUENCE</scope>
    <source>
        <strain evidence="1">Expedition CK06-06</strain>
    </source>
</reference>